<reference evidence="1" key="1">
    <citation type="submission" date="2020-04" db="EMBL/GenBank/DDBJ databases">
        <authorList>
            <person name="Chiriac C."/>
            <person name="Salcher M."/>
            <person name="Ghai R."/>
            <person name="Kavagutti S V."/>
        </authorList>
    </citation>
    <scope>NUCLEOTIDE SEQUENCE</scope>
</reference>
<name>A0A6J5NJM1_9CAUD</name>
<sequence>MTPAQIEGMVDRICGLFPTTQIGRNTVKNAWVTDQFLLDAEVDEARKVTDWIKINSEKFPASLRELHNIFRKVRGLGTKNQPIEIKCDICLGTLWDDGIRYSQDGKRLSEQYELEVHGHLYKVVRPCPNCRGVDWQLPES</sequence>
<accession>A0A6J5NJM1</accession>
<evidence type="ECO:0000313" key="1">
    <source>
        <dbReference type="EMBL" id="CAB4157435.1"/>
    </source>
</evidence>
<protein>
    <submittedName>
        <fullName evidence="1">Uncharacterized protein</fullName>
    </submittedName>
</protein>
<gene>
    <name evidence="1" type="ORF">UFOVP689_23</name>
</gene>
<organism evidence="1">
    <name type="scientific">uncultured Caudovirales phage</name>
    <dbReference type="NCBI Taxonomy" id="2100421"/>
    <lineage>
        <taxon>Viruses</taxon>
        <taxon>Duplodnaviria</taxon>
        <taxon>Heunggongvirae</taxon>
        <taxon>Uroviricota</taxon>
        <taxon>Caudoviricetes</taxon>
        <taxon>Peduoviridae</taxon>
        <taxon>Maltschvirus</taxon>
        <taxon>Maltschvirus maltsch</taxon>
    </lineage>
</organism>
<proteinExistence type="predicted"/>
<dbReference type="EMBL" id="LR796664">
    <property type="protein sequence ID" value="CAB4157435.1"/>
    <property type="molecule type" value="Genomic_DNA"/>
</dbReference>